<protein>
    <submittedName>
        <fullName evidence="2">Uncharacterized protein</fullName>
    </submittedName>
</protein>
<keyword evidence="3" id="KW-1185">Reference proteome</keyword>
<feature type="compositionally biased region" description="Polar residues" evidence="1">
    <location>
        <begin position="106"/>
        <end position="124"/>
    </location>
</feature>
<evidence type="ECO:0000313" key="3">
    <source>
        <dbReference type="Proteomes" id="UP000724874"/>
    </source>
</evidence>
<comment type="caution">
    <text evidence="2">The sequence shown here is derived from an EMBL/GenBank/DDBJ whole genome shotgun (WGS) entry which is preliminary data.</text>
</comment>
<evidence type="ECO:0000313" key="2">
    <source>
        <dbReference type="EMBL" id="KAF8880222.1"/>
    </source>
</evidence>
<name>A0A9P5TH27_GYMJU</name>
<organism evidence="2 3">
    <name type="scientific">Gymnopilus junonius</name>
    <name type="common">Spectacular rustgill mushroom</name>
    <name type="synonym">Gymnopilus spectabilis subsp. junonius</name>
    <dbReference type="NCBI Taxonomy" id="109634"/>
    <lineage>
        <taxon>Eukaryota</taxon>
        <taxon>Fungi</taxon>
        <taxon>Dikarya</taxon>
        <taxon>Basidiomycota</taxon>
        <taxon>Agaricomycotina</taxon>
        <taxon>Agaricomycetes</taxon>
        <taxon>Agaricomycetidae</taxon>
        <taxon>Agaricales</taxon>
        <taxon>Agaricineae</taxon>
        <taxon>Hymenogastraceae</taxon>
        <taxon>Gymnopilus</taxon>
    </lineage>
</organism>
<proteinExistence type="predicted"/>
<dbReference type="Proteomes" id="UP000724874">
    <property type="component" value="Unassembled WGS sequence"/>
</dbReference>
<reference evidence="2" key="1">
    <citation type="submission" date="2020-11" db="EMBL/GenBank/DDBJ databases">
        <authorList>
            <consortium name="DOE Joint Genome Institute"/>
            <person name="Ahrendt S."/>
            <person name="Riley R."/>
            <person name="Andreopoulos W."/>
            <person name="LaButti K."/>
            <person name="Pangilinan J."/>
            <person name="Ruiz-duenas F.J."/>
            <person name="Barrasa J.M."/>
            <person name="Sanchez-Garcia M."/>
            <person name="Camarero S."/>
            <person name="Miyauchi S."/>
            <person name="Serrano A."/>
            <person name="Linde D."/>
            <person name="Babiker R."/>
            <person name="Drula E."/>
            <person name="Ayuso-Fernandez I."/>
            <person name="Pacheco R."/>
            <person name="Padilla G."/>
            <person name="Ferreira P."/>
            <person name="Barriuso J."/>
            <person name="Kellner H."/>
            <person name="Castanera R."/>
            <person name="Alfaro M."/>
            <person name="Ramirez L."/>
            <person name="Pisabarro A.G."/>
            <person name="Kuo A."/>
            <person name="Tritt A."/>
            <person name="Lipzen A."/>
            <person name="He G."/>
            <person name="Yan M."/>
            <person name="Ng V."/>
            <person name="Cullen D."/>
            <person name="Martin F."/>
            <person name="Rosso M.-N."/>
            <person name="Henrissat B."/>
            <person name="Hibbett D."/>
            <person name="Martinez A.T."/>
            <person name="Grigoriev I.V."/>
        </authorList>
    </citation>
    <scope>NUCLEOTIDE SEQUENCE</scope>
    <source>
        <strain evidence="2">AH 44721</strain>
    </source>
</reference>
<dbReference type="AlphaFoldDB" id="A0A9P5TH27"/>
<sequence length="251" mass="26661">MAMHSLSRANAAVRSLENHEHIPPAGTHSDIGASGSPSLRWCPIPGNVQGIQRSTTPGDFILPAEGSLITPLSSTSPQLAVVRSTPTPRTSPFLSLDLAALGDPYSSPTKETQDPAVQSMSSRSSTGWLSHLRSNSLNPLSRQASSSSFFSSSGARSIVRLFSSSTNLYDEPALSDTRSDVLSVQLSRNSSMVTVRGGTSTMGRNGSIMSSVTITERQRELMDEQGGGERRDYGLHGIPLAPIHLPMAAKM</sequence>
<dbReference type="OrthoDB" id="10667471at2759"/>
<feature type="region of interest" description="Disordered" evidence="1">
    <location>
        <begin position="104"/>
        <end position="124"/>
    </location>
</feature>
<evidence type="ECO:0000256" key="1">
    <source>
        <dbReference type="SAM" id="MobiDB-lite"/>
    </source>
</evidence>
<accession>A0A9P5TH27</accession>
<gene>
    <name evidence="2" type="ORF">CPB84DRAFT_1792722</name>
</gene>
<dbReference type="EMBL" id="JADNYJ010000142">
    <property type="protein sequence ID" value="KAF8880222.1"/>
    <property type="molecule type" value="Genomic_DNA"/>
</dbReference>